<sequence length="138" mass="14972">MRASSTLAESVRSFKLETSDSVRPRASSSSAKSKVQYASIVQLGMSKEGLARGISLAGLGLRSVIPQCRGPHGNRPVRNGLCVGWTEEDRVGIREKQRILAIMGSITLPITRLPLLNLTSSSFSLPPPLSNPRRRSNF</sequence>
<dbReference type="EMBL" id="JAGKQM010000014">
    <property type="protein sequence ID" value="KAH0882020.1"/>
    <property type="molecule type" value="Genomic_DNA"/>
</dbReference>
<reference evidence="1 2" key="1">
    <citation type="submission" date="2021-05" db="EMBL/GenBank/DDBJ databases">
        <title>Genome Assembly of Synthetic Allotetraploid Brassica napus Reveals Homoeologous Exchanges between Subgenomes.</title>
        <authorList>
            <person name="Davis J.T."/>
        </authorList>
    </citation>
    <scope>NUCLEOTIDE SEQUENCE [LARGE SCALE GENOMIC DNA]</scope>
    <source>
        <strain evidence="2">cv. Da-Ae</strain>
        <tissue evidence="1">Seedling</tissue>
    </source>
</reference>
<organism evidence="1 2">
    <name type="scientific">Brassica napus</name>
    <name type="common">Rape</name>
    <dbReference type="NCBI Taxonomy" id="3708"/>
    <lineage>
        <taxon>Eukaryota</taxon>
        <taxon>Viridiplantae</taxon>
        <taxon>Streptophyta</taxon>
        <taxon>Embryophyta</taxon>
        <taxon>Tracheophyta</taxon>
        <taxon>Spermatophyta</taxon>
        <taxon>Magnoliopsida</taxon>
        <taxon>eudicotyledons</taxon>
        <taxon>Gunneridae</taxon>
        <taxon>Pentapetalae</taxon>
        <taxon>rosids</taxon>
        <taxon>malvids</taxon>
        <taxon>Brassicales</taxon>
        <taxon>Brassicaceae</taxon>
        <taxon>Brassiceae</taxon>
        <taxon>Brassica</taxon>
    </lineage>
</organism>
<comment type="caution">
    <text evidence="1">The sequence shown here is derived from an EMBL/GenBank/DDBJ whole genome shotgun (WGS) entry which is preliminary data.</text>
</comment>
<evidence type="ECO:0000313" key="2">
    <source>
        <dbReference type="Proteomes" id="UP000824890"/>
    </source>
</evidence>
<gene>
    <name evidence="1" type="ORF">HID58_058116</name>
</gene>
<proteinExistence type="predicted"/>
<keyword evidence="2" id="KW-1185">Reference proteome</keyword>
<protein>
    <submittedName>
        <fullName evidence="1">Uncharacterized protein</fullName>
    </submittedName>
</protein>
<name>A0ABQ7ZP32_BRANA</name>
<evidence type="ECO:0000313" key="1">
    <source>
        <dbReference type="EMBL" id="KAH0882020.1"/>
    </source>
</evidence>
<accession>A0ABQ7ZP32</accession>
<dbReference type="Proteomes" id="UP000824890">
    <property type="component" value="Unassembled WGS sequence"/>
</dbReference>